<evidence type="ECO:0000313" key="2">
    <source>
        <dbReference type="Proteomes" id="UP000663720"/>
    </source>
</evidence>
<protein>
    <submittedName>
        <fullName evidence="1">PD-(D/E)XK endonuclease-like domain-containing protein</fullName>
    </submittedName>
</protein>
<sequence length="42" mass="4825">MKDKIDPLIDCVFKSILGSEKNKNLLIHFLNAVLELKKGERI</sequence>
<keyword evidence="1" id="KW-0255">Endonuclease</keyword>
<dbReference type="KEGG" id="dli:dnl_52040"/>
<organism evidence="1 2">
    <name type="scientific">Desulfonema limicola</name>
    <dbReference type="NCBI Taxonomy" id="45656"/>
    <lineage>
        <taxon>Bacteria</taxon>
        <taxon>Pseudomonadati</taxon>
        <taxon>Thermodesulfobacteriota</taxon>
        <taxon>Desulfobacteria</taxon>
        <taxon>Desulfobacterales</taxon>
        <taxon>Desulfococcaceae</taxon>
        <taxon>Desulfonema</taxon>
    </lineage>
</organism>
<evidence type="ECO:0000313" key="1">
    <source>
        <dbReference type="EMBL" id="QTA82820.1"/>
    </source>
</evidence>
<dbReference type="GO" id="GO:0004519">
    <property type="term" value="F:endonuclease activity"/>
    <property type="evidence" value="ECO:0007669"/>
    <property type="project" value="UniProtKB-KW"/>
</dbReference>
<dbReference type="Pfam" id="PF12784">
    <property type="entry name" value="PDDEXK_2"/>
    <property type="match status" value="1"/>
</dbReference>
<name>A0A975BCL0_9BACT</name>
<accession>A0A975BCL0</accession>
<gene>
    <name evidence="1" type="ORF">dnl_52040</name>
</gene>
<dbReference type="RefSeq" id="WP_207688701.1">
    <property type="nucleotide sequence ID" value="NZ_CP061799.1"/>
</dbReference>
<proteinExistence type="predicted"/>
<dbReference type="AlphaFoldDB" id="A0A975BCL0"/>
<keyword evidence="2" id="KW-1185">Reference proteome</keyword>
<reference evidence="1" key="1">
    <citation type="journal article" date="2021" name="Microb. Physiol.">
        <title>Proteogenomic Insights into the Physiology of Marine, Sulfate-Reducing, Filamentous Desulfonema limicola and Desulfonema magnum.</title>
        <authorList>
            <person name="Schnaars V."/>
            <person name="Wohlbrand L."/>
            <person name="Scheve S."/>
            <person name="Hinrichs C."/>
            <person name="Reinhardt R."/>
            <person name="Rabus R."/>
        </authorList>
    </citation>
    <scope>NUCLEOTIDE SEQUENCE</scope>
    <source>
        <strain evidence="1">5ac10</strain>
    </source>
</reference>
<dbReference type="EMBL" id="CP061799">
    <property type="protein sequence ID" value="QTA82820.1"/>
    <property type="molecule type" value="Genomic_DNA"/>
</dbReference>
<keyword evidence="1" id="KW-0540">Nuclease</keyword>
<dbReference type="Proteomes" id="UP000663720">
    <property type="component" value="Chromosome"/>
</dbReference>
<keyword evidence="1" id="KW-0378">Hydrolase</keyword>